<accession>A0ABM6BQF7</accession>
<dbReference type="SUPFAM" id="SSF55781">
    <property type="entry name" value="GAF domain-like"/>
    <property type="match status" value="1"/>
</dbReference>
<gene>
    <name evidence="2" type="ORF">PL78_17425</name>
</gene>
<dbReference type="NCBIfam" id="TIGR00254">
    <property type="entry name" value="GGDEF"/>
    <property type="match status" value="1"/>
</dbReference>
<organism evidence="2 3">
    <name type="scientific">Yersinia entomophaga</name>
    <dbReference type="NCBI Taxonomy" id="935293"/>
    <lineage>
        <taxon>Bacteria</taxon>
        <taxon>Pseudomonadati</taxon>
        <taxon>Pseudomonadota</taxon>
        <taxon>Gammaproteobacteria</taxon>
        <taxon>Enterobacterales</taxon>
        <taxon>Yersiniaceae</taxon>
        <taxon>Yersinia</taxon>
    </lineage>
</organism>
<dbReference type="Gene3D" id="3.30.450.40">
    <property type="match status" value="1"/>
</dbReference>
<dbReference type="PROSITE" id="PS50887">
    <property type="entry name" value="GGDEF"/>
    <property type="match status" value="1"/>
</dbReference>
<dbReference type="PANTHER" id="PTHR43102">
    <property type="entry name" value="SLR1143 PROTEIN"/>
    <property type="match status" value="1"/>
</dbReference>
<dbReference type="InterPro" id="IPR029787">
    <property type="entry name" value="Nucleotide_cyclase"/>
</dbReference>
<dbReference type="Gene3D" id="3.30.70.270">
    <property type="match status" value="1"/>
</dbReference>
<evidence type="ECO:0000259" key="1">
    <source>
        <dbReference type="PROSITE" id="PS50887"/>
    </source>
</evidence>
<dbReference type="InterPro" id="IPR000160">
    <property type="entry name" value="GGDEF_dom"/>
</dbReference>
<protein>
    <submittedName>
        <fullName evidence="2">Diguanylate cyclase</fullName>
    </submittedName>
</protein>
<dbReference type="Pfam" id="PF01590">
    <property type="entry name" value="GAF"/>
    <property type="match status" value="1"/>
</dbReference>
<dbReference type="RefSeq" id="WP_064517567.1">
    <property type="nucleotide sequence ID" value="NZ_CBCSBH010000094.1"/>
</dbReference>
<dbReference type="CDD" id="cd01949">
    <property type="entry name" value="GGDEF"/>
    <property type="match status" value="1"/>
</dbReference>
<feature type="domain" description="GGDEF" evidence="1">
    <location>
        <begin position="194"/>
        <end position="327"/>
    </location>
</feature>
<dbReference type="EMBL" id="CP010029">
    <property type="protein sequence ID" value="ANI31589.1"/>
    <property type="molecule type" value="Genomic_DNA"/>
</dbReference>
<dbReference type="InterPro" id="IPR029016">
    <property type="entry name" value="GAF-like_dom_sf"/>
</dbReference>
<dbReference type="PANTHER" id="PTHR43102:SF2">
    <property type="entry name" value="GAF DOMAIN-CONTAINING PROTEIN"/>
    <property type="match status" value="1"/>
</dbReference>
<dbReference type="SMART" id="SM00065">
    <property type="entry name" value="GAF"/>
    <property type="match status" value="1"/>
</dbReference>
<evidence type="ECO:0000313" key="3">
    <source>
        <dbReference type="Proteomes" id="UP000266744"/>
    </source>
</evidence>
<dbReference type="SUPFAM" id="SSF55073">
    <property type="entry name" value="Nucleotide cyclase"/>
    <property type="match status" value="1"/>
</dbReference>
<dbReference type="Pfam" id="PF00990">
    <property type="entry name" value="GGDEF"/>
    <property type="match status" value="1"/>
</dbReference>
<sequence>MQIPPKPPNENARIATLLAYNILDTSPEERFDRITRLAKRLFNVPIALISLVDVNRQWFKSSVGLAESETSRDISFCGHAILEEGILMVPDALTDQRFCDNPLVIDAPGIRFYAGCPLVVPNGSKLGTLCLIDVEPRSLDETDQQLLCDLAKMAEQEIAAVQLATIDELTQLTNRRGFEILAQHALTYCVHNNIPASVVFFDLNNFKAINDNFGHAEGDKALMTFADELQLFFSETDIVARLGGDEFVALLTASSCKDMVDILSRFKIALEQRNRRERRGYDICFSVGYANCDFDKFTTIKALLAVADSSMYTHKLELRDKRKSQHKN</sequence>
<proteinExistence type="predicted"/>
<evidence type="ECO:0000313" key="2">
    <source>
        <dbReference type="EMBL" id="ANI31589.1"/>
    </source>
</evidence>
<dbReference type="SMART" id="SM00267">
    <property type="entry name" value="GGDEF"/>
    <property type="match status" value="1"/>
</dbReference>
<dbReference type="Proteomes" id="UP000266744">
    <property type="component" value="Chromosome"/>
</dbReference>
<dbReference type="InterPro" id="IPR043128">
    <property type="entry name" value="Rev_trsase/Diguanyl_cyclase"/>
</dbReference>
<reference evidence="2 3" key="1">
    <citation type="journal article" date="2016" name="Toxins">
        <title>The Draft Genome Sequence of the Yersinia entomophaga Entomopathogenic Type Strain MH96T.</title>
        <authorList>
            <person name="Hurst M.R."/>
            <person name="Beattie A."/>
            <person name="Altermann E."/>
            <person name="Moraga R.M."/>
            <person name="Harper L.A."/>
            <person name="Calder J."/>
            <person name="Laugraud A."/>
        </authorList>
    </citation>
    <scope>NUCLEOTIDE SEQUENCE [LARGE SCALE GENOMIC DNA]</scope>
    <source>
        <strain evidence="2 3">MH96</strain>
    </source>
</reference>
<dbReference type="InterPro" id="IPR003018">
    <property type="entry name" value="GAF"/>
</dbReference>
<keyword evidence="3" id="KW-1185">Reference proteome</keyword>
<name>A0ABM6BQF7_YERET</name>